<dbReference type="Pfam" id="PF01418">
    <property type="entry name" value="HTH_6"/>
    <property type="match status" value="1"/>
</dbReference>
<dbReference type="InterPro" id="IPR047640">
    <property type="entry name" value="RpiR-like"/>
</dbReference>
<feature type="domain" description="HTH rpiR-type" evidence="2">
    <location>
        <begin position="40"/>
        <end position="116"/>
    </location>
</feature>
<dbReference type="Gene3D" id="1.10.10.10">
    <property type="entry name" value="Winged helix-like DNA-binding domain superfamily/Winged helix DNA-binding domain"/>
    <property type="match status" value="1"/>
</dbReference>
<evidence type="ECO:0000313" key="4">
    <source>
        <dbReference type="Proteomes" id="UP000710815"/>
    </source>
</evidence>
<accession>A0ABS9VWT0</accession>
<proteinExistence type="predicted"/>
<protein>
    <submittedName>
        <fullName evidence="3">MurR/RpiR family transcriptional regulator</fullName>
    </submittedName>
</protein>
<evidence type="ECO:0000259" key="2">
    <source>
        <dbReference type="PROSITE" id="PS51071"/>
    </source>
</evidence>
<dbReference type="SUPFAM" id="SSF46689">
    <property type="entry name" value="Homeodomain-like"/>
    <property type="match status" value="1"/>
</dbReference>
<dbReference type="PROSITE" id="PS51071">
    <property type="entry name" value="HTH_RPIR"/>
    <property type="match status" value="1"/>
</dbReference>
<keyword evidence="4" id="KW-1185">Reference proteome</keyword>
<gene>
    <name evidence="3" type="ORF">JS533_009890</name>
</gene>
<dbReference type="InterPro" id="IPR046348">
    <property type="entry name" value="SIS_dom_sf"/>
</dbReference>
<reference evidence="3 4" key="2">
    <citation type="journal article" date="2021" name="Syst. Appl. Microbiol.">
        <title>Phylogenetic classification of ten novel species belonging to the genus Bifidobacterium comprising B. phasiani sp. nov., B. pongonis sp. nov., B. saguinibicoloris sp. nov., B. colobi sp. nov., B. simiiventris sp. nov., B. santillanense sp. nov., B. miconis sp. nov., B. amazonense sp. nov., B. pluvialisilvae sp. nov., and B. miconisargentati sp. nov.</title>
        <authorList>
            <person name="Lugli G.A."/>
            <person name="Calvete-Torre I."/>
            <person name="Alessandri G."/>
            <person name="Milani C."/>
            <person name="Turroni F."/>
            <person name="Laiolo P."/>
            <person name="Ossiprandi M.C."/>
            <person name="Margolles A."/>
            <person name="Ruiz L."/>
            <person name="Ventura M."/>
        </authorList>
    </citation>
    <scope>NUCLEOTIDE SEQUENCE [LARGE SCALE GENOMIC DNA]</scope>
    <source>
        <strain evidence="3 4">MA1</strain>
    </source>
</reference>
<dbReference type="Proteomes" id="UP000710815">
    <property type="component" value="Unassembled WGS sequence"/>
</dbReference>
<evidence type="ECO:0000256" key="1">
    <source>
        <dbReference type="SAM" id="MobiDB-lite"/>
    </source>
</evidence>
<feature type="region of interest" description="Disordered" evidence="1">
    <location>
        <begin position="1"/>
        <end position="44"/>
    </location>
</feature>
<organism evidence="3 4">
    <name type="scientific">Bifidobacterium amazonense</name>
    <dbReference type="NCBI Taxonomy" id="2809027"/>
    <lineage>
        <taxon>Bacteria</taxon>
        <taxon>Bacillati</taxon>
        <taxon>Actinomycetota</taxon>
        <taxon>Actinomycetes</taxon>
        <taxon>Bifidobacteriales</taxon>
        <taxon>Bifidobacteriaceae</taxon>
        <taxon>Bifidobacterium</taxon>
    </lineage>
</organism>
<dbReference type="EMBL" id="JAFEJT020000045">
    <property type="protein sequence ID" value="MCH9276573.1"/>
    <property type="molecule type" value="Genomic_DNA"/>
</dbReference>
<sequence>MEAERNYSDLVDHGPESTARDAADASDAADAAVGHRDDPSGALDRIRRSFPSLTATEQEAARFILGHLTDVMICTSAELAELSGVSQPTMSRLYRKLGYANAGEFRRDIRRVHQPGAPEIGNMDEHDGDMVGEHLRRDLDSLTRTFSRLGESDVLHAAASLRDARRVGVVGFRNGYPAALHLREQLVQLRGDVHVLPEPGQSVAEELVDYGPDDAVVLIGVRRRPELFARVAASLAAAHVPTIVIGDATVRTLPECADATVFEADLSTRVLSSYTAVFAVVSLLVDAVSDLVGAAGAERIASINDRFRELGELER</sequence>
<dbReference type="Gene3D" id="3.40.50.10490">
    <property type="entry name" value="Glucose-6-phosphate isomerase like protein, domain 1"/>
    <property type="match status" value="1"/>
</dbReference>
<dbReference type="SUPFAM" id="SSF53697">
    <property type="entry name" value="SIS domain"/>
    <property type="match status" value="1"/>
</dbReference>
<evidence type="ECO:0000313" key="3">
    <source>
        <dbReference type="EMBL" id="MCH9276573.1"/>
    </source>
</evidence>
<dbReference type="InterPro" id="IPR000281">
    <property type="entry name" value="HTH_RpiR"/>
</dbReference>
<dbReference type="RefSeq" id="WP_241514249.1">
    <property type="nucleotide sequence ID" value="NZ_JAFEJT020000045.1"/>
</dbReference>
<name>A0ABS9VWT0_9BIFI</name>
<feature type="compositionally biased region" description="Basic and acidic residues" evidence="1">
    <location>
        <begin position="1"/>
        <end position="23"/>
    </location>
</feature>
<dbReference type="PANTHER" id="PTHR30514">
    <property type="entry name" value="GLUCOKINASE"/>
    <property type="match status" value="1"/>
</dbReference>
<comment type="caution">
    <text evidence="3">The sequence shown here is derived from an EMBL/GenBank/DDBJ whole genome shotgun (WGS) entry which is preliminary data.</text>
</comment>
<dbReference type="InterPro" id="IPR009057">
    <property type="entry name" value="Homeodomain-like_sf"/>
</dbReference>
<dbReference type="PANTHER" id="PTHR30514:SF18">
    <property type="entry name" value="RPIR-FAMILY TRANSCRIPTIONAL REGULATOR"/>
    <property type="match status" value="1"/>
</dbReference>
<feature type="compositionally biased region" description="Basic and acidic residues" evidence="1">
    <location>
        <begin position="33"/>
        <end position="44"/>
    </location>
</feature>
<reference evidence="3 4" key="1">
    <citation type="journal article" date="2021" name="Environ. Microbiol.">
        <title>Genetic insights into the dark matter of the mammalian gut microbiota through targeted genome reconstruction.</title>
        <authorList>
            <person name="Lugli G.A."/>
            <person name="Alessandri G."/>
            <person name="Milani C."/>
            <person name="Viappiani A."/>
            <person name="Fontana F."/>
            <person name="Tarracchini C."/>
            <person name="Mancabelli L."/>
            <person name="Argentini C."/>
            <person name="Ruiz L."/>
            <person name="Margolles A."/>
            <person name="van Sinderen D."/>
            <person name="Turroni F."/>
            <person name="Ventura M."/>
        </authorList>
    </citation>
    <scope>NUCLEOTIDE SEQUENCE [LARGE SCALE GENOMIC DNA]</scope>
    <source>
        <strain evidence="3 4">MA1</strain>
    </source>
</reference>
<dbReference type="InterPro" id="IPR036388">
    <property type="entry name" value="WH-like_DNA-bd_sf"/>
</dbReference>